<evidence type="ECO:0000313" key="1">
    <source>
        <dbReference type="EnsemblMetazoa" id="XP_012062418.1"/>
    </source>
</evidence>
<organism evidence="1 2">
    <name type="scientific">Atta cephalotes</name>
    <name type="common">Leafcutter ant</name>
    <dbReference type="NCBI Taxonomy" id="12957"/>
    <lineage>
        <taxon>Eukaryota</taxon>
        <taxon>Metazoa</taxon>
        <taxon>Ecdysozoa</taxon>
        <taxon>Arthropoda</taxon>
        <taxon>Hexapoda</taxon>
        <taxon>Insecta</taxon>
        <taxon>Pterygota</taxon>
        <taxon>Neoptera</taxon>
        <taxon>Endopterygota</taxon>
        <taxon>Hymenoptera</taxon>
        <taxon>Apocrita</taxon>
        <taxon>Aculeata</taxon>
        <taxon>Formicoidea</taxon>
        <taxon>Formicidae</taxon>
        <taxon>Myrmicinae</taxon>
        <taxon>Atta</taxon>
    </lineage>
</organism>
<accession>A0A158NY10</accession>
<dbReference type="EnsemblMetazoa" id="XM_012207028.1">
    <property type="protein sequence ID" value="XP_012062418.1"/>
    <property type="gene ID" value="LOC105625705"/>
</dbReference>
<dbReference type="InParanoid" id="A0A158NY10"/>
<sequence length="196" mass="22668">MTGEISSGFIHRNNLTKKQTTDVIFVEDTENADDEEFISNMKTIIDKNYKTQDKENYNIRNLQSKSYISRKKKCAFSDEDQNLMKRFKKSVDERKASYTEVSQKLQQAEHAIISVSNQNCLTYTTPQIIPFTKYNNSDMSSSNSNELIFHLTSKMQNNDGLMGEIAGNAKTVTEIEIERLIYNDMQYFTPPQKDNL</sequence>
<dbReference type="OrthoDB" id="7606762at2759"/>
<dbReference type="KEGG" id="acep:105625705"/>
<gene>
    <name evidence="1" type="primary">105625705</name>
</gene>
<proteinExistence type="predicted"/>
<protein>
    <submittedName>
        <fullName evidence="1">Uncharacterized protein</fullName>
    </submittedName>
</protein>
<dbReference type="EMBL" id="ADTU01002869">
    <property type="status" value="NOT_ANNOTATED_CDS"/>
    <property type="molecule type" value="Genomic_DNA"/>
</dbReference>
<evidence type="ECO:0000313" key="2">
    <source>
        <dbReference type="Proteomes" id="UP000005205"/>
    </source>
</evidence>
<name>A0A158NY10_ATTCE</name>
<reference evidence="1" key="2">
    <citation type="submission" date="2016-04" db="UniProtKB">
        <authorList>
            <consortium name="EnsemblMetazoa"/>
        </authorList>
    </citation>
    <scope>IDENTIFICATION</scope>
</reference>
<dbReference type="Proteomes" id="UP000005205">
    <property type="component" value="Unassembled WGS sequence"/>
</dbReference>
<reference evidence="2" key="1">
    <citation type="journal article" date="2011" name="PLoS Genet.">
        <title>The genome sequence of the leaf-cutter ant Atta cephalotes reveals insights into its obligate symbiotic lifestyle.</title>
        <authorList>
            <person name="Suen G."/>
            <person name="Teiling C."/>
            <person name="Li L."/>
            <person name="Holt C."/>
            <person name="Abouheif E."/>
            <person name="Bornberg-Bauer E."/>
            <person name="Bouffard P."/>
            <person name="Caldera E.J."/>
            <person name="Cash E."/>
            <person name="Cavanaugh A."/>
            <person name="Denas O."/>
            <person name="Elhaik E."/>
            <person name="Fave M.J."/>
            <person name="Gadau J."/>
            <person name="Gibson J.D."/>
            <person name="Graur D."/>
            <person name="Grubbs K.J."/>
            <person name="Hagen D.E."/>
            <person name="Harkins T.T."/>
            <person name="Helmkampf M."/>
            <person name="Hu H."/>
            <person name="Johnson B.R."/>
            <person name="Kim J."/>
            <person name="Marsh S.E."/>
            <person name="Moeller J.A."/>
            <person name="Munoz-Torres M.C."/>
            <person name="Murphy M.C."/>
            <person name="Naughton M.C."/>
            <person name="Nigam S."/>
            <person name="Overson R."/>
            <person name="Rajakumar R."/>
            <person name="Reese J.T."/>
            <person name="Scott J.J."/>
            <person name="Smith C.R."/>
            <person name="Tao S."/>
            <person name="Tsutsui N.D."/>
            <person name="Viljakainen L."/>
            <person name="Wissler L."/>
            <person name="Yandell M.D."/>
            <person name="Zimmer F."/>
            <person name="Taylor J."/>
            <person name="Slater S.C."/>
            <person name="Clifton S.W."/>
            <person name="Warren W.C."/>
            <person name="Elsik C.G."/>
            <person name="Smith C.D."/>
            <person name="Weinstock G.M."/>
            <person name="Gerardo N.M."/>
            <person name="Currie C.R."/>
        </authorList>
    </citation>
    <scope>NUCLEOTIDE SEQUENCE [LARGE SCALE GENOMIC DNA]</scope>
</reference>
<dbReference type="AlphaFoldDB" id="A0A158NY10"/>
<keyword evidence="2" id="KW-1185">Reference proteome</keyword>